<dbReference type="InterPro" id="IPR004792">
    <property type="entry name" value="BaiN-like"/>
</dbReference>
<evidence type="ECO:0000259" key="4">
    <source>
        <dbReference type="Pfam" id="PF03486"/>
    </source>
</evidence>
<dbReference type="Pfam" id="PF03486">
    <property type="entry name" value="HI0933_like"/>
    <property type="match status" value="1"/>
</dbReference>
<evidence type="ECO:0000313" key="6">
    <source>
        <dbReference type="EMBL" id="MFM9413985.1"/>
    </source>
</evidence>
<gene>
    <name evidence="6" type="ORF">ACKQTC_06365</name>
</gene>
<keyword evidence="7" id="KW-1185">Reference proteome</keyword>
<protein>
    <submittedName>
        <fullName evidence="6">NAD(P)/FAD-dependent oxidoreductase</fullName>
    </submittedName>
</protein>
<dbReference type="PANTHER" id="PTHR42887">
    <property type="entry name" value="OS12G0638800 PROTEIN"/>
    <property type="match status" value="1"/>
</dbReference>
<feature type="domain" description="RsdA/BaiN/AoA(So)-like Rossmann fold-like" evidence="4">
    <location>
        <begin position="3"/>
        <end position="399"/>
    </location>
</feature>
<dbReference type="Gene3D" id="1.10.8.260">
    <property type="entry name" value="HI0933 insert domain-like"/>
    <property type="match status" value="1"/>
</dbReference>
<dbReference type="EMBL" id="JBJUVG010000008">
    <property type="protein sequence ID" value="MFM9413985.1"/>
    <property type="molecule type" value="Genomic_DNA"/>
</dbReference>
<name>A0ABW9GZZ6_9FIRM</name>
<keyword evidence="3" id="KW-0274">FAD</keyword>
<dbReference type="PANTHER" id="PTHR42887:SF2">
    <property type="entry name" value="OS12G0638800 PROTEIN"/>
    <property type="match status" value="1"/>
</dbReference>
<dbReference type="SUPFAM" id="SSF51905">
    <property type="entry name" value="FAD/NAD(P)-binding domain"/>
    <property type="match status" value="1"/>
</dbReference>
<keyword evidence="2" id="KW-0285">Flavoprotein</keyword>
<organism evidence="6 7">
    <name type="scientific">Peptococcus simiae</name>
    <dbReference type="NCBI Taxonomy" id="1643805"/>
    <lineage>
        <taxon>Bacteria</taxon>
        <taxon>Bacillati</taxon>
        <taxon>Bacillota</taxon>
        <taxon>Clostridia</taxon>
        <taxon>Eubacteriales</taxon>
        <taxon>Peptococcaceae</taxon>
        <taxon>Peptococcus</taxon>
    </lineage>
</organism>
<evidence type="ECO:0000256" key="1">
    <source>
        <dbReference type="ARBA" id="ARBA00001974"/>
    </source>
</evidence>
<dbReference type="PRINTS" id="PR00411">
    <property type="entry name" value="PNDRDTASEI"/>
</dbReference>
<evidence type="ECO:0000256" key="2">
    <source>
        <dbReference type="ARBA" id="ARBA00022630"/>
    </source>
</evidence>
<dbReference type="SUPFAM" id="SSF160996">
    <property type="entry name" value="HI0933 insert domain-like"/>
    <property type="match status" value="1"/>
</dbReference>
<evidence type="ECO:0000313" key="7">
    <source>
        <dbReference type="Proteomes" id="UP001631949"/>
    </source>
</evidence>
<accession>A0ABW9GZZ6</accession>
<comment type="cofactor">
    <cofactor evidence="1">
        <name>FAD</name>
        <dbReference type="ChEBI" id="CHEBI:57692"/>
    </cofactor>
</comment>
<evidence type="ECO:0000259" key="5">
    <source>
        <dbReference type="Pfam" id="PF22780"/>
    </source>
</evidence>
<dbReference type="Pfam" id="PF22780">
    <property type="entry name" value="HI0933_like_1st"/>
    <property type="match status" value="1"/>
</dbReference>
<dbReference type="InterPro" id="IPR023166">
    <property type="entry name" value="BaiN-like_dom_sf"/>
</dbReference>
<sequence length="412" mass="43950">MPDLIIIGGGASGLMAAIAAGREGAAVCLLEAGPRVGRKIAASGNGRCNYTHRTISMDHYHTTAPYALLPAMTGFDEKAVMAFFSQVGLPPYIDDRDRVYPYARKAAMVTDALRQWALQLGVTIKTDCRVTALEGQYGAFTARGQGFAIQGATALVACGGEAAPQLGGTTDGYRLLEGFGHQSTARYPAICPILTEKDPIRGCQGVRWWAQATLQAGRRDLLADGELLFNEDGLSGPLAFDLAYTIGAAESGQCKLVLDLFPDVDRDRLLAHLTDRQVSLAFRPIEDFLSGLMPKPLGLALLRQLVQGKMTDSVAGLPADFPDRFVKLVKAYPVQVTGLRPYRDAQVTAGGIDLADFDPDSLMSWLVPGLFACGEVLDVTGDCGGYNLQWAWASGRLAGLSAARYASEGGQL</sequence>
<comment type="caution">
    <text evidence="6">The sequence shown here is derived from an EMBL/GenBank/DDBJ whole genome shotgun (WGS) entry which is preliminary data.</text>
</comment>
<dbReference type="InterPro" id="IPR055178">
    <property type="entry name" value="RsdA/BaiN/AoA(So)-like_dom"/>
</dbReference>
<dbReference type="InterPro" id="IPR036188">
    <property type="entry name" value="FAD/NAD-bd_sf"/>
</dbReference>
<dbReference type="NCBIfam" id="TIGR00275">
    <property type="entry name" value="aminoacetone oxidase family FAD-binding enzyme"/>
    <property type="match status" value="1"/>
</dbReference>
<evidence type="ECO:0000256" key="3">
    <source>
        <dbReference type="ARBA" id="ARBA00022827"/>
    </source>
</evidence>
<feature type="domain" description="RsdA/BaiN/AoA(So)-like insert" evidence="5">
    <location>
        <begin position="187"/>
        <end position="347"/>
    </location>
</feature>
<dbReference type="Gene3D" id="2.40.30.10">
    <property type="entry name" value="Translation factors"/>
    <property type="match status" value="1"/>
</dbReference>
<dbReference type="Proteomes" id="UP001631949">
    <property type="component" value="Unassembled WGS sequence"/>
</dbReference>
<proteinExistence type="predicted"/>
<reference evidence="6 7" key="1">
    <citation type="journal article" date="2016" name="Int. J. Syst. Evol. Microbiol.">
        <title>Peptococcus simiae sp. nov., isolated from rhesus macaque faeces and emended description of the genus Peptococcus.</title>
        <authorList>
            <person name="Shkoporov A.N."/>
            <person name="Efimov B.A."/>
            <person name="Kondova I."/>
            <person name="Ouwerling B."/>
            <person name="Chaplin A.V."/>
            <person name="Shcherbakova V.A."/>
            <person name="Langermans J.A.M."/>
        </authorList>
    </citation>
    <scope>NUCLEOTIDE SEQUENCE [LARGE SCALE GENOMIC DNA]</scope>
    <source>
        <strain evidence="6 7">M108</strain>
    </source>
</reference>
<dbReference type="RefSeq" id="WP_408977598.1">
    <property type="nucleotide sequence ID" value="NZ_JBJUVG010000008.1"/>
</dbReference>
<dbReference type="InterPro" id="IPR057661">
    <property type="entry name" value="RsdA/BaiN/AoA(So)_Rossmann"/>
</dbReference>
<dbReference type="PRINTS" id="PR00368">
    <property type="entry name" value="FADPNR"/>
</dbReference>
<dbReference type="Gene3D" id="3.50.50.60">
    <property type="entry name" value="FAD/NAD(P)-binding domain"/>
    <property type="match status" value="1"/>
</dbReference>